<dbReference type="Gene3D" id="3.30.70.1790">
    <property type="entry name" value="RepB DNA-primase, N-terminal domain"/>
    <property type="match status" value="1"/>
</dbReference>
<evidence type="ECO:0000313" key="3">
    <source>
        <dbReference type="Proteomes" id="UP000595300"/>
    </source>
</evidence>
<dbReference type="Pfam" id="PF16793">
    <property type="entry name" value="RepB_primase"/>
    <property type="match status" value="1"/>
</dbReference>
<accession>A0A7T3N9B1</accession>
<evidence type="ECO:0000313" key="2">
    <source>
        <dbReference type="EMBL" id="QPX74743.1"/>
    </source>
</evidence>
<name>A0A7T3N9B1_9CAUD</name>
<evidence type="ECO:0000259" key="1">
    <source>
        <dbReference type="Pfam" id="PF16793"/>
    </source>
</evidence>
<reference evidence="2 3" key="1">
    <citation type="submission" date="2020-09" db="EMBL/GenBank/DDBJ databases">
        <authorList>
            <person name="Moe H.M.M."/>
            <person name="Stoker T."/>
            <person name="Evans S."/>
            <person name="Hymas C."/>
            <person name="Flor S."/>
            <person name="Gleave A."/>
            <person name="Carr E."/>
            <person name="Breakwell D.P."/>
            <person name="Grose J.H."/>
        </authorList>
    </citation>
    <scope>NUCLEOTIDE SEQUENCE [LARGE SCALE GENOMIC DNA]</scope>
</reference>
<dbReference type="InterPro" id="IPR039459">
    <property type="entry name" value="RepB-like_DNA_primase_dom"/>
</dbReference>
<dbReference type="EMBL" id="MW021759">
    <property type="protein sequence ID" value="QPX74743.1"/>
    <property type="molecule type" value="Genomic_DNA"/>
</dbReference>
<dbReference type="Proteomes" id="UP000595300">
    <property type="component" value="Genome"/>
</dbReference>
<sequence>MIGLQRNSNTGTVMNNREWTEQAAQFLDELARGLPEDERLMVGYAEEATVQLDANGKKVNGGWWPKPHRSGKPIDIYKNCYICISSSIKTPNPKTGEMRYWRGETSFGHGVALMVDDIGSGKGSKGDFALEQFLAIAEPTSVVETSPGNFQLFYFMEEPVADMLYFKAFLNCFVANVLKKGGDNTIKDIARFGRMPCGINNKRGKDNEFKYIVDGKPWKVRLERSNYSVRYTPEELAARFGFSIVLPQRREIPLVAEEYKYDAIWIKMAERILAKARAGEGAGGEVVMNMSGKFRIRCPWGDEHANGDPYGAYFRGPIPGAEHSFVFGCGHDSCRKAGRTWSPFIDEIVMPYIEAELEAANRWGLTWKM</sequence>
<proteinExistence type="predicted"/>
<organism evidence="2 3">
    <name type="scientific">Serratia phage vB_SmaM_Hera</name>
    <dbReference type="NCBI Taxonomy" id="2777369"/>
    <lineage>
        <taxon>Viruses</taxon>
        <taxon>Duplodnaviria</taxon>
        <taxon>Heunggongvirae</taxon>
        <taxon>Uroviricota</taxon>
        <taxon>Caudoviricetes</taxon>
        <taxon>Lindbergviridae</taxon>
        <taxon>Myosmarvirus</taxon>
        <taxon>Myosmarvirus MTx</taxon>
    </lineage>
</organism>
<protein>
    <submittedName>
        <fullName evidence="2">Primase</fullName>
    </submittedName>
</protein>
<feature type="domain" description="RepB-like DNA primase" evidence="1">
    <location>
        <begin position="54"/>
        <end position="239"/>
    </location>
</feature>